<organism evidence="1 2">
    <name type="scientific">Enterococcus larvae</name>
    <dbReference type="NCBI Taxonomy" id="2794352"/>
    <lineage>
        <taxon>Bacteria</taxon>
        <taxon>Bacillati</taxon>
        <taxon>Bacillota</taxon>
        <taxon>Bacilli</taxon>
        <taxon>Lactobacillales</taxon>
        <taxon>Enterococcaceae</taxon>
        <taxon>Enterococcus</taxon>
    </lineage>
</organism>
<comment type="caution">
    <text evidence="1">The sequence shown here is derived from an EMBL/GenBank/DDBJ whole genome shotgun (WGS) entry which is preliminary data.</text>
</comment>
<protein>
    <submittedName>
        <fullName evidence="1">Uncharacterized protein</fullName>
    </submittedName>
</protein>
<sequence length="123" mass="14713">MAKYLSLRGWIECDEQDLEEIKQKLIESQENIEKYPLDFEQAEYYSKGWRFPENNIGWSSYIFYGADIKNYALDYIIFQFENITDVNEEIIGYLFISDDEGEESKVLKFNKQSYKTDVLDILE</sequence>
<dbReference type="RefSeq" id="WP_209557090.1">
    <property type="nucleotide sequence ID" value="NZ_JAEDXU010000003.1"/>
</dbReference>
<gene>
    <name evidence="1" type="ORF">I6N96_08260</name>
</gene>
<dbReference type="Proteomes" id="UP000673375">
    <property type="component" value="Unassembled WGS sequence"/>
</dbReference>
<keyword evidence="2" id="KW-1185">Reference proteome</keyword>
<evidence type="ECO:0000313" key="2">
    <source>
        <dbReference type="Proteomes" id="UP000673375"/>
    </source>
</evidence>
<name>A0ABS4CI18_9ENTE</name>
<dbReference type="EMBL" id="JAEDXU010000003">
    <property type="protein sequence ID" value="MBP1046276.1"/>
    <property type="molecule type" value="Genomic_DNA"/>
</dbReference>
<proteinExistence type="predicted"/>
<evidence type="ECO:0000313" key="1">
    <source>
        <dbReference type="EMBL" id="MBP1046276.1"/>
    </source>
</evidence>
<reference evidence="1 2" key="1">
    <citation type="submission" date="2020-12" db="EMBL/GenBank/DDBJ databases">
        <title>Vagococcus allomyrinae sp. nov. and Enterococcus lavae sp. nov., isolated from the larvae of Allomyrina dichotoma.</title>
        <authorList>
            <person name="Lee S.D."/>
        </authorList>
    </citation>
    <scope>NUCLEOTIDE SEQUENCE [LARGE SCALE GENOMIC DNA]</scope>
    <source>
        <strain evidence="1 2">BWM-S5</strain>
    </source>
</reference>
<accession>A0ABS4CI18</accession>